<evidence type="ECO:0000313" key="2">
    <source>
        <dbReference type="Proteomes" id="UP000799755"/>
    </source>
</evidence>
<accession>A0ACB6QZ90</accession>
<protein>
    <submittedName>
        <fullName evidence="1">Uncharacterized protein</fullName>
    </submittedName>
</protein>
<evidence type="ECO:0000313" key="1">
    <source>
        <dbReference type="EMBL" id="KAF2472155.1"/>
    </source>
</evidence>
<sequence>MPCNSSPPGLTCKTIQRRDPVFPVEVEGRYSPSSAAEFHPQITELGPYIFATMRLLIERPNRWKLELTSSNIEHGARSTHQQGEQPAAFPIISGASIPGGPELSFNLYRSDTGNPQSQSQPAQDTSVRPSHSRSIRKRLGKFVFHFSPHRKARTADVEPHPMSPMELEAPPAELDGSHGCAWELEGHVGQASPHHGFTPNSPPDQVSPYPYDVPFRSQQSVVDPRLQDFAIRAGRSPPARMDNTQRQNVHQGHVSAPLVRSPMSSSASWIHAATAPAHDSPQAYRANNTGYTQPPSYGPISGNSSPVSPIDWKASTGPDRQPMPSFRQGSLSDPFPSTSSYPLNSFGQPAWGAAVYSPVLSPITTTRRSSTTMSVGQSFSTCPAPARGAVDTLSPTTHGSGSIHEQQLRYFGDASGTPNSPLSLPATGIAVPYPSAETGSAVSGAVAAGGEIGSSNYLSNWGGHYNRFQSQSAYGSNATRALIQHPIVGPTISFPPYNTGEAPLSSAGAIGSRSPLEQPAFGMRQGQEHSVASALPVEMKSKGEKQAAVQGRSGLARLSSREEVTSACAPLFPPVACGICGSTFNGLYRNGNLKRHIRQMHADSVEVKPEKVCRACGKVFNRADARRKHEWKKHHFSDAKPNKRRKDKGFESN</sequence>
<comment type="caution">
    <text evidence="1">The sequence shown here is derived from an EMBL/GenBank/DDBJ whole genome shotgun (WGS) entry which is preliminary data.</text>
</comment>
<keyword evidence="2" id="KW-1185">Reference proteome</keyword>
<name>A0ACB6QZ90_9PLEO</name>
<dbReference type="Proteomes" id="UP000799755">
    <property type="component" value="Unassembled WGS sequence"/>
</dbReference>
<proteinExistence type="predicted"/>
<reference evidence="1" key="1">
    <citation type="journal article" date="2020" name="Stud. Mycol.">
        <title>101 Dothideomycetes genomes: a test case for predicting lifestyles and emergence of pathogens.</title>
        <authorList>
            <person name="Haridas S."/>
            <person name="Albert R."/>
            <person name="Binder M."/>
            <person name="Bloem J."/>
            <person name="Labutti K."/>
            <person name="Salamov A."/>
            <person name="Andreopoulos B."/>
            <person name="Baker S."/>
            <person name="Barry K."/>
            <person name="Bills G."/>
            <person name="Bluhm B."/>
            <person name="Cannon C."/>
            <person name="Castanera R."/>
            <person name="Culley D."/>
            <person name="Daum C."/>
            <person name="Ezra D."/>
            <person name="Gonzalez J."/>
            <person name="Henrissat B."/>
            <person name="Kuo A."/>
            <person name="Liang C."/>
            <person name="Lipzen A."/>
            <person name="Lutzoni F."/>
            <person name="Magnuson J."/>
            <person name="Mondo S."/>
            <person name="Nolan M."/>
            <person name="Ohm R."/>
            <person name="Pangilinan J."/>
            <person name="Park H.-J."/>
            <person name="Ramirez L."/>
            <person name="Alfaro M."/>
            <person name="Sun H."/>
            <person name="Tritt A."/>
            <person name="Yoshinaga Y."/>
            <person name="Zwiers L.-H."/>
            <person name="Turgeon B."/>
            <person name="Goodwin S."/>
            <person name="Spatafora J."/>
            <person name="Crous P."/>
            <person name="Grigoriev I."/>
        </authorList>
    </citation>
    <scope>NUCLEOTIDE SEQUENCE</scope>
    <source>
        <strain evidence="1">ATCC 200398</strain>
    </source>
</reference>
<dbReference type="EMBL" id="MU003503">
    <property type="protein sequence ID" value="KAF2472155.1"/>
    <property type="molecule type" value="Genomic_DNA"/>
</dbReference>
<organism evidence="1 2">
    <name type="scientific">Lindgomyces ingoldianus</name>
    <dbReference type="NCBI Taxonomy" id="673940"/>
    <lineage>
        <taxon>Eukaryota</taxon>
        <taxon>Fungi</taxon>
        <taxon>Dikarya</taxon>
        <taxon>Ascomycota</taxon>
        <taxon>Pezizomycotina</taxon>
        <taxon>Dothideomycetes</taxon>
        <taxon>Pleosporomycetidae</taxon>
        <taxon>Pleosporales</taxon>
        <taxon>Lindgomycetaceae</taxon>
        <taxon>Lindgomyces</taxon>
    </lineage>
</organism>
<gene>
    <name evidence="1" type="ORF">BDR25DRAFT_18865</name>
</gene>